<keyword evidence="3" id="KW-1185">Reference proteome</keyword>
<protein>
    <submittedName>
        <fullName evidence="2">Uncharacterized protein</fullName>
    </submittedName>
</protein>
<organism evidence="2 3">
    <name type="scientific">Streptomyces caledonius</name>
    <dbReference type="NCBI Taxonomy" id="3134107"/>
    <lineage>
        <taxon>Bacteria</taxon>
        <taxon>Bacillati</taxon>
        <taxon>Actinomycetota</taxon>
        <taxon>Actinomycetes</taxon>
        <taxon>Kitasatosporales</taxon>
        <taxon>Streptomycetaceae</taxon>
        <taxon>Streptomyces</taxon>
    </lineage>
</organism>
<gene>
    <name evidence="2" type="ORF">WKI68_39800</name>
</gene>
<keyword evidence="1" id="KW-0472">Membrane</keyword>
<comment type="caution">
    <text evidence="2">The sequence shown here is derived from an EMBL/GenBank/DDBJ whole genome shotgun (WGS) entry which is preliminary data.</text>
</comment>
<evidence type="ECO:0000313" key="3">
    <source>
        <dbReference type="Proteomes" id="UP001382904"/>
    </source>
</evidence>
<accession>A0ABU8UCS3</accession>
<evidence type="ECO:0000313" key="2">
    <source>
        <dbReference type="EMBL" id="MEJ8645701.1"/>
    </source>
</evidence>
<keyword evidence="1" id="KW-0812">Transmembrane</keyword>
<keyword evidence="1" id="KW-1133">Transmembrane helix</keyword>
<feature type="transmembrane region" description="Helical" evidence="1">
    <location>
        <begin position="18"/>
        <end position="37"/>
    </location>
</feature>
<reference evidence="2 3" key="1">
    <citation type="submission" date="2024-03" db="EMBL/GenBank/DDBJ databases">
        <title>Novel Streptomyces species of biotechnological and ecological value are a feature of Machair soil.</title>
        <authorList>
            <person name="Prole J.R."/>
            <person name="Goodfellow M."/>
            <person name="Allenby N."/>
            <person name="Ward A.C."/>
        </authorList>
    </citation>
    <scope>NUCLEOTIDE SEQUENCE [LARGE SCALE GENOMIC DNA]</scope>
    <source>
        <strain evidence="2 3">MS1.HAVA.3</strain>
    </source>
</reference>
<name>A0ABU8UCS3_9ACTN</name>
<evidence type="ECO:0000256" key="1">
    <source>
        <dbReference type="SAM" id="Phobius"/>
    </source>
</evidence>
<sequence>MTSHQLTSLSLTPAPGPAWVHLVVIAFALLVLVHTLARHR</sequence>
<dbReference type="Proteomes" id="UP001382904">
    <property type="component" value="Unassembled WGS sequence"/>
</dbReference>
<proteinExistence type="predicted"/>
<dbReference type="EMBL" id="JBBKAM010000004">
    <property type="protein sequence ID" value="MEJ8645701.1"/>
    <property type="molecule type" value="Genomic_DNA"/>
</dbReference>